<dbReference type="EMBL" id="DS566003">
    <property type="status" value="NOT_ANNOTATED_CDS"/>
    <property type="molecule type" value="Genomic_DNA"/>
</dbReference>
<dbReference type="AlphaFoldDB" id="H3GEP6"/>
<dbReference type="InterPro" id="IPR000639">
    <property type="entry name" value="Epox_hydrolase-like"/>
</dbReference>
<dbReference type="Gene3D" id="3.40.50.1820">
    <property type="entry name" value="alpha/beta hydrolase"/>
    <property type="match status" value="3"/>
</dbReference>
<evidence type="ECO:0000313" key="5">
    <source>
        <dbReference type="Proteomes" id="UP000005238"/>
    </source>
</evidence>
<evidence type="ECO:0000256" key="1">
    <source>
        <dbReference type="ARBA" id="ARBA00022801"/>
    </source>
</evidence>
<dbReference type="InParanoid" id="H3GEP6"/>
<dbReference type="STRING" id="164328.H3GEP6"/>
<dbReference type="VEuPathDB" id="FungiDB:KRP22_14705"/>
<feature type="domain" description="AB hydrolase-1" evidence="3">
    <location>
        <begin position="327"/>
        <end position="386"/>
    </location>
</feature>
<feature type="domain" description="AB hydrolase-1" evidence="3">
    <location>
        <begin position="1"/>
        <end position="242"/>
    </location>
</feature>
<reference evidence="5" key="1">
    <citation type="journal article" date="2006" name="Science">
        <title>Phytophthora genome sequences uncover evolutionary origins and mechanisms of pathogenesis.</title>
        <authorList>
            <person name="Tyler B.M."/>
            <person name="Tripathy S."/>
            <person name="Zhang X."/>
            <person name="Dehal P."/>
            <person name="Jiang R.H."/>
            <person name="Aerts A."/>
            <person name="Arredondo F.D."/>
            <person name="Baxter L."/>
            <person name="Bensasson D."/>
            <person name="Beynon J.L."/>
            <person name="Chapman J."/>
            <person name="Damasceno C.M."/>
            <person name="Dorrance A.E."/>
            <person name="Dou D."/>
            <person name="Dickerman A.W."/>
            <person name="Dubchak I.L."/>
            <person name="Garbelotto M."/>
            <person name="Gijzen M."/>
            <person name="Gordon S.G."/>
            <person name="Govers F."/>
            <person name="Grunwald N.J."/>
            <person name="Huang W."/>
            <person name="Ivors K.L."/>
            <person name="Jones R.W."/>
            <person name="Kamoun S."/>
            <person name="Krampis K."/>
            <person name="Lamour K.H."/>
            <person name="Lee M.K."/>
            <person name="McDonald W.H."/>
            <person name="Medina M."/>
            <person name="Meijer H.J."/>
            <person name="Nordberg E.K."/>
            <person name="Maclean D.J."/>
            <person name="Ospina-Giraldo M.D."/>
            <person name="Morris P.F."/>
            <person name="Phuntumart V."/>
            <person name="Putnam N.H."/>
            <person name="Rash S."/>
            <person name="Rose J.K."/>
            <person name="Sakihama Y."/>
            <person name="Salamov A.A."/>
            <person name="Savidor A."/>
            <person name="Scheuring C.F."/>
            <person name="Smith B.M."/>
            <person name="Sobral B.W."/>
            <person name="Terry A."/>
            <person name="Torto-Alalibo T.A."/>
            <person name="Win J."/>
            <person name="Xu Z."/>
            <person name="Zhang H."/>
            <person name="Grigoriev I.V."/>
            <person name="Rokhsar D.S."/>
            <person name="Boore J.L."/>
        </authorList>
    </citation>
    <scope>NUCLEOTIDE SEQUENCE [LARGE SCALE GENOMIC DNA]</scope>
    <source>
        <strain evidence="5">Pr102</strain>
    </source>
</reference>
<dbReference type="VEuPathDB" id="FungiDB:KRP23_5417"/>
<dbReference type="VEuPathDB" id="FungiDB:KRP23_5416"/>
<keyword evidence="5" id="KW-1185">Reference proteome</keyword>
<dbReference type="EnsemblProtists" id="Phyra74138">
    <property type="protein sequence ID" value="Phyra74138"/>
    <property type="gene ID" value="Phyra74138"/>
</dbReference>
<proteinExistence type="inferred from homology"/>
<dbReference type="SUPFAM" id="SSF53474">
    <property type="entry name" value="alpha/beta-Hydrolases"/>
    <property type="match status" value="2"/>
</dbReference>
<sequence>MRGWAGSSTPTNLEAYGAKNIANDLVALLDELQMDKAVFVAHDWGGHHAWRFCLYHPERVIAVCAVCTPYDPPKKTYLPLEAIVEKVPQFKYQQFLANTQVSGKVLDASPRRLFTAMFRKPSEMGPRSTRMSLPKMLMAVDSDMDHLVFTQRSTLLSEPELEYYIEQYSHSKFASTCQVYATGKIDFESEQGLPKVIQHPALFIAAAKDAVLKPEMARSMAKFLPNLETRIIKDAGHWVLWEQKEEVNEILSEWLATIAAGAAALELLVQRAQLTNFRALSKSSIEMSEARAYLDSSVWKQWPHKFTTTREGVKIHYVDVGPRDGTPVVMLHGWPDLWFGWRYQIQALSSKYRLIVPDVRGFGQSSTPQELEAYGTKNITNDVVALLVCGVCTPFIPPRKQYLSLDDMCKFLPQFQYQQFLADATNSGKVLDASPRRLLTAIFRRKTEYGPKEEMMPLHEWLKVVNTDLEHTMFRDRSVMLSEEEMEFYVDQYTQSKFTSANWVYGTKKIDFETEKDLPGTIEHPALFIGAADDPVLKPEMAKAMPTVMPNLQMEIVEDAGHWILFEQPEAVNSILSAWLDKVTSP</sequence>
<evidence type="ECO:0000256" key="2">
    <source>
        <dbReference type="ARBA" id="ARBA00038334"/>
    </source>
</evidence>
<dbReference type="InterPro" id="IPR029058">
    <property type="entry name" value="AB_hydrolase_fold"/>
</dbReference>
<evidence type="ECO:0000259" key="3">
    <source>
        <dbReference type="Pfam" id="PF00561"/>
    </source>
</evidence>
<dbReference type="eggNOG" id="KOG4178">
    <property type="taxonomic scope" value="Eukaryota"/>
</dbReference>
<dbReference type="PANTHER" id="PTHR43329">
    <property type="entry name" value="EPOXIDE HYDROLASE"/>
    <property type="match status" value="1"/>
</dbReference>
<comment type="similarity">
    <text evidence="2">Belongs to the AB hydrolase superfamily. Epoxide hydrolase family.</text>
</comment>
<dbReference type="PRINTS" id="PR00412">
    <property type="entry name" value="EPOXHYDRLASE"/>
</dbReference>
<protein>
    <recommendedName>
        <fullName evidence="3">AB hydrolase-1 domain-containing protein</fullName>
    </recommendedName>
</protein>
<name>H3GEP6_PHYRM</name>
<dbReference type="GO" id="GO:0016787">
    <property type="term" value="F:hydrolase activity"/>
    <property type="evidence" value="ECO:0000318"/>
    <property type="project" value="GO_Central"/>
</dbReference>
<dbReference type="HOGENOM" id="CLU_465794_0_0_1"/>
<dbReference type="InterPro" id="IPR000073">
    <property type="entry name" value="AB_hydrolase_1"/>
</dbReference>
<dbReference type="Proteomes" id="UP000005238">
    <property type="component" value="Unassembled WGS sequence"/>
</dbReference>
<accession>H3GEP6</accession>
<organism evidence="4 5">
    <name type="scientific">Phytophthora ramorum</name>
    <name type="common">Sudden oak death agent</name>
    <dbReference type="NCBI Taxonomy" id="164328"/>
    <lineage>
        <taxon>Eukaryota</taxon>
        <taxon>Sar</taxon>
        <taxon>Stramenopiles</taxon>
        <taxon>Oomycota</taxon>
        <taxon>Peronosporomycetes</taxon>
        <taxon>Peronosporales</taxon>
        <taxon>Peronosporaceae</taxon>
        <taxon>Phytophthora</taxon>
    </lineage>
</organism>
<dbReference type="Pfam" id="PF00561">
    <property type="entry name" value="Abhydrolase_1"/>
    <property type="match status" value="2"/>
</dbReference>
<keyword evidence="1" id="KW-0378">Hydrolase</keyword>
<dbReference type="VEuPathDB" id="FungiDB:KRP22_14706"/>
<evidence type="ECO:0000313" key="4">
    <source>
        <dbReference type="EnsemblProtists" id="Phyra74138"/>
    </source>
</evidence>
<reference evidence="4" key="2">
    <citation type="submission" date="2015-06" db="UniProtKB">
        <authorList>
            <consortium name="EnsemblProtists"/>
        </authorList>
    </citation>
    <scope>IDENTIFICATION</scope>
    <source>
        <strain evidence="4">Pr102</strain>
    </source>
</reference>